<dbReference type="PROSITE" id="PS50097">
    <property type="entry name" value="BTB"/>
    <property type="match status" value="1"/>
</dbReference>
<dbReference type="EMBL" id="JASGXD010000007">
    <property type="protein sequence ID" value="KAK6004666.1"/>
    <property type="molecule type" value="Genomic_DNA"/>
</dbReference>
<organism evidence="2 3">
    <name type="scientific">Aureobasidium pullulans</name>
    <name type="common">Black yeast</name>
    <name type="synonym">Pullularia pullulans</name>
    <dbReference type="NCBI Taxonomy" id="5580"/>
    <lineage>
        <taxon>Eukaryota</taxon>
        <taxon>Fungi</taxon>
        <taxon>Dikarya</taxon>
        <taxon>Ascomycota</taxon>
        <taxon>Pezizomycotina</taxon>
        <taxon>Dothideomycetes</taxon>
        <taxon>Dothideomycetidae</taxon>
        <taxon>Dothideales</taxon>
        <taxon>Saccotheciaceae</taxon>
        <taxon>Aureobasidium</taxon>
    </lineage>
</organism>
<protein>
    <recommendedName>
        <fullName evidence="1">BTB domain-containing protein</fullName>
    </recommendedName>
</protein>
<comment type="caution">
    <text evidence="2">The sequence shown here is derived from an EMBL/GenBank/DDBJ whole genome shotgun (WGS) entry which is preliminary data.</text>
</comment>
<dbReference type="InterPro" id="IPR000210">
    <property type="entry name" value="BTB/POZ_dom"/>
</dbReference>
<keyword evidence="3" id="KW-1185">Reference proteome</keyword>
<dbReference type="InterPro" id="IPR011333">
    <property type="entry name" value="SKP1/BTB/POZ_sf"/>
</dbReference>
<proteinExistence type="predicted"/>
<name>A0ABR0TJN4_AURPU</name>
<sequence length="276" mass="31190">MAPTSNATTGDQLDNDHKIEQQWKRNMWNQQTATQLLYSDDRMIRLKSEDKNGPKVCSVHRALLCLYLPYNDKLLNGGFAEGLVPRIDPLTLETGANILKLFVAWLYTGQIIIAPAQPRWYRTITKLYILAGELNCVALQRSIISAQPTNSDHKDLPSFETIGLLMNSSLETSGLYHFYVETYAAHWNGEIDGSLETPDMEHIVPHKLAYHLLCRTAQVAHNVDYRCACCHDTCKFHGHESEAERKATCGGSYAWLEGNQEELFDSHSDSDSESEL</sequence>
<dbReference type="Gene3D" id="3.30.710.10">
    <property type="entry name" value="Potassium Channel Kv1.1, Chain A"/>
    <property type="match status" value="1"/>
</dbReference>
<evidence type="ECO:0000259" key="1">
    <source>
        <dbReference type="PROSITE" id="PS50097"/>
    </source>
</evidence>
<dbReference type="Proteomes" id="UP001341245">
    <property type="component" value="Unassembled WGS sequence"/>
</dbReference>
<reference evidence="2 3" key="1">
    <citation type="submission" date="2023-11" db="EMBL/GenBank/DDBJ databases">
        <title>Draft genome sequence and annotation of the polyextremotolerant black yeast-like fungus Aureobasidium pullulans NRRL 62042.</title>
        <authorList>
            <person name="Dielentheis-Frenken M.R.E."/>
            <person name="Wibberg D."/>
            <person name="Blank L.M."/>
            <person name="Tiso T."/>
        </authorList>
    </citation>
    <scope>NUCLEOTIDE SEQUENCE [LARGE SCALE GENOMIC DNA]</scope>
    <source>
        <strain evidence="2 3">NRRL 62042</strain>
    </source>
</reference>
<accession>A0ABR0TJN4</accession>
<gene>
    <name evidence="2" type="ORF">QM012_008528</name>
</gene>
<evidence type="ECO:0000313" key="2">
    <source>
        <dbReference type="EMBL" id="KAK6004666.1"/>
    </source>
</evidence>
<feature type="domain" description="BTB" evidence="1">
    <location>
        <begin position="40"/>
        <end position="115"/>
    </location>
</feature>
<evidence type="ECO:0000313" key="3">
    <source>
        <dbReference type="Proteomes" id="UP001341245"/>
    </source>
</evidence>